<dbReference type="Pfam" id="PF16477">
    <property type="entry name" value="DUF5054"/>
    <property type="match status" value="1"/>
</dbReference>
<dbReference type="EMBL" id="QTTN01000009">
    <property type="protein sequence ID" value="REE87453.1"/>
    <property type="molecule type" value="Genomic_DNA"/>
</dbReference>
<dbReference type="InterPro" id="IPR027291">
    <property type="entry name" value="Glyco_hydro_38_N_sf"/>
</dbReference>
<dbReference type="Gene3D" id="3.20.110.10">
    <property type="entry name" value="Glycoside hydrolase 38, N terminal domain"/>
    <property type="match status" value="1"/>
</dbReference>
<dbReference type="CDD" id="cd10791">
    <property type="entry name" value="GH38N_AMII_like_1"/>
    <property type="match status" value="1"/>
</dbReference>
<evidence type="ECO:0000313" key="1">
    <source>
        <dbReference type="EMBL" id="REE87453.1"/>
    </source>
</evidence>
<organism evidence="1 2">
    <name type="scientific">Paenibacillus taihuensis</name>
    <dbReference type="NCBI Taxonomy" id="1156355"/>
    <lineage>
        <taxon>Bacteria</taxon>
        <taxon>Bacillati</taxon>
        <taxon>Bacillota</taxon>
        <taxon>Bacilli</taxon>
        <taxon>Bacillales</taxon>
        <taxon>Paenibacillaceae</taxon>
        <taxon>Paenibacillus</taxon>
    </lineage>
</organism>
<reference evidence="1 2" key="1">
    <citation type="submission" date="2018-08" db="EMBL/GenBank/DDBJ databases">
        <title>Genomic Encyclopedia of Type Strains, Phase III (KMG-III): the genomes of soil and plant-associated and newly described type strains.</title>
        <authorList>
            <person name="Whitman W."/>
        </authorList>
    </citation>
    <scope>NUCLEOTIDE SEQUENCE [LARGE SCALE GENOMIC DNA]</scope>
    <source>
        <strain evidence="1 2">CGMCC 1.10966</strain>
    </source>
</reference>
<dbReference type="InterPro" id="IPR032482">
    <property type="entry name" value="DUF5054"/>
</dbReference>
<dbReference type="InterPro" id="IPR011330">
    <property type="entry name" value="Glyco_hydro/deAcase_b/a-brl"/>
</dbReference>
<sequence length="700" mass="80259">MVRVNTIRKVHVVFKTHLDIGFTDLASNVVEQYFHSFIPGALDLAEAFNREQGAAKFVWTTGSWLIHEFLKTAEPEQKKRMEEGIAAGSIVWHGLPFTTHTELMDPALFEHGLSIGRKLDEKYGKRTIAAKMTDVPGHTIGMVPYMAKHGIQYLHLGVNYASTKPSVPDVFIWRAQDGSEIVVNYAGSYGNMTMIDRLDEVLVFAHTNDNMGPPKAEDIRNTFAQLAEQFPGAIVEASTMDAFAEKLLAMKDQFPVVTEEIGDSWIHGTASDPLKIAHYRELLRMRSKWVAEGRLDANSQRYADFCEQLMLIPEHTWGMDEKTHLTDFKHYSVADFHAARKADLVSKDAIPPRYSYFGIYGGDHSERFESDSGKSFSLLESSWEEQRNYIQKAISVLSSDLRDEARQALSKLTPDESYLANGREISLGQGQQQRLGCFNVEFGSDGSIPSLVDERGKVWADDQHRLGVFEYETFGMDRYQEWYRDYVVNWAETYFWSEPDFGKPGMEFAEPRPEHKRLTPRVSRAIIREDEQFDEVSLQLHMSEEASRTHGAPQKLHILYRFFKQEKQIEVEMSWFNKQAYRLPEASWFSFALKVDNPNLWKMDKLGEHVSPLEVVKNGNRSLHAVQSGVHYRGSDGIVHLETLDAPVLSPGEKRMLQFNQAFAPLDGGMHFNLHNNVWGTNFRMWYEENAKFRFVIRLK</sequence>
<dbReference type="SUPFAM" id="SSF88713">
    <property type="entry name" value="Glycoside hydrolase/deacetylase"/>
    <property type="match status" value="1"/>
</dbReference>
<accession>A0A3D9S5D7</accession>
<proteinExistence type="predicted"/>
<dbReference type="AlphaFoldDB" id="A0A3D9S5D7"/>
<name>A0A3D9S5D7_9BACL</name>
<keyword evidence="2" id="KW-1185">Reference proteome</keyword>
<comment type="caution">
    <text evidence="1">The sequence shown here is derived from an EMBL/GenBank/DDBJ whole genome shotgun (WGS) entry which is preliminary data.</text>
</comment>
<protein>
    <submittedName>
        <fullName evidence="1">Uncharacterized protein DUF5054</fullName>
    </submittedName>
</protein>
<dbReference type="Proteomes" id="UP000256304">
    <property type="component" value="Unassembled WGS sequence"/>
</dbReference>
<dbReference type="GO" id="GO:0005975">
    <property type="term" value="P:carbohydrate metabolic process"/>
    <property type="evidence" value="ECO:0007669"/>
    <property type="project" value="InterPro"/>
</dbReference>
<gene>
    <name evidence="1" type="ORF">A8990_10999</name>
</gene>
<evidence type="ECO:0000313" key="2">
    <source>
        <dbReference type="Proteomes" id="UP000256304"/>
    </source>
</evidence>